<dbReference type="Proteomes" id="UP000184050">
    <property type="component" value="Unassembled WGS sequence"/>
</dbReference>
<proteinExistence type="inferred from homology"/>
<accession>A0A1M6MYK5</accession>
<dbReference type="SUPFAM" id="SSF48452">
    <property type="entry name" value="TPR-like"/>
    <property type="match status" value="1"/>
</dbReference>
<keyword evidence="3" id="KW-0732">Signal</keyword>
<reference evidence="8 9" key="1">
    <citation type="submission" date="2016-11" db="EMBL/GenBank/DDBJ databases">
        <authorList>
            <person name="Jaros S."/>
            <person name="Januszkiewicz K."/>
            <person name="Wedrychowicz H."/>
        </authorList>
    </citation>
    <scope>NUCLEOTIDE SEQUENCE [LARGE SCALE GENOMIC DNA]</scope>
    <source>
        <strain evidence="8 9">DSM 27063</strain>
    </source>
</reference>
<dbReference type="InterPro" id="IPR033985">
    <property type="entry name" value="SusD-like_N"/>
</dbReference>
<keyword evidence="4" id="KW-0472">Membrane</keyword>
<comment type="subcellular location">
    <subcellularLocation>
        <location evidence="1">Cell outer membrane</location>
    </subcellularLocation>
</comment>
<evidence type="ECO:0000259" key="7">
    <source>
        <dbReference type="Pfam" id="PF14322"/>
    </source>
</evidence>
<dbReference type="Gene3D" id="1.25.40.390">
    <property type="match status" value="1"/>
</dbReference>
<organism evidence="8 9">
    <name type="scientific">Tangfeifania diversioriginum</name>
    <dbReference type="NCBI Taxonomy" id="1168035"/>
    <lineage>
        <taxon>Bacteria</taxon>
        <taxon>Pseudomonadati</taxon>
        <taxon>Bacteroidota</taxon>
        <taxon>Bacteroidia</taxon>
        <taxon>Marinilabiliales</taxon>
        <taxon>Prolixibacteraceae</taxon>
        <taxon>Tangfeifania</taxon>
    </lineage>
</organism>
<comment type="similarity">
    <text evidence="2">Belongs to the SusD family.</text>
</comment>
<keyword evidence="5" id="KW-0998">Cell outer membrane</keyword>
<protein>
    <submittedName>
        <fullName evidence="8">SusD family protein</fullName>
    </submittedName>
</protein>
<sequence>MKRYIIKISWVVAFLVTFSSCEKFLEEEPKTFLSPDFYFQSEAQINAAVNGLYTFLDNRFSGMIELGSQTYLFLEYLPGYGVRPYSGSFDALNQAINLNIKEDNNYIEAIWETHYKAIENCNSVLGGIQGVSPEIISDDRKNKLWGEVYFFRAYNYFNLVRLFGEVPLKLSSTKNLSEVEQELSSIDAVYSQIEKDLLTADSLMVNNSWASVEGRVAKGAVKTLLAKVYLTMAGYPLQKGTEYYQKAFDQARAVVASNQFYLFDSYAAQRNPANENTGEYIWMIQRQSQYAGSPVHSNMLPYPEPEDPISAAGAYGGALAPAQAFYDSYAEGDKRTEEKGYYYTQHEALDDPGTIVDLGRPYIYKFWDEAASVSGNSGRNYPLLTYADVLLMLAESKAQIDGGSTNNAEAIDAYYAVRSRANPDEGKPNLLSVNDVLKERFWEICFEGQTWFDMLRTKKAFNVTTGEIINMIGYTSPLHPEGHPFEEEDLLFPYPLREKRLNPNLTRN</sequence>
<evidence type="ECO:0000259" key="6">
    <source>
        <dbReference type="Pfam" id="PF07980"/>
    </source>
</evidence>
<dbReference type="STRING" id="1168035.SAMN05444280_13724"/>
<dbReference type="Pfam" id="PF14322">
    <property type="entry name" value="SusD-like_3"/>
    <property type="match status" value="1"/>
</dbReference>
<dbReference type="GO" id="GO:0009279">
    <property type="term" value="C:cell outer membrane"/>
    <property type="evidence" value="ECO:0007669"/>
    <property type="project" value="UniProtKB-SubCell"/>
</dbReference>
<evidence type="ECO:0000256" key="4">
    <source>
        <dbReference type="ARBA" id="ARBA00023136"/>
    </source>
</evidence>
<evidence type="ECO:0000256" key="5">
    <source>
        <dbReference type="ARBA" id="ARBA00023237"/>
    </source>
</evidence>
<evidence type="ECO:0000313" key="9">
    <source>
        <dbReference type="Proteomes" id="UP000184050"/>
    </source>
</evidence>
<name>A0A1M6MYK5_9BACT</name>
<dbReference type="EMBL" id="FQZE01000037">
    <property type="protein sequence ID" value="SHJ88526.1"/>
    <property type="molecule type" value="Genomic_DNA"/>
</dbReference>
<dbReference type="AlphaFoldDB" id="A0A1M6MYK5"/>
<dbReference type="Pfam" id="PF07980">
    <property type="entry name" value="SusD_RagB"/>
    <property type="match status" value="1"/>
</dbReference>
<feature type="domain" description="RagB/SusD" evidence="6">
    <location>
        <begin position="331"/>
        <end position="508"/>
    </location>
</feature>
<feature type="domain" description="SusD-like N-terminal" evidence="7">
    <location>
        <begin position="23"/>
        <end position="230"/>
    </location>
</feature>
<keyword evidence="9" id="KW-1185">Reference proteome</keyword>
<dbReference type="InterPro" id="IPR011990">
    <property type="entry name" value="TPR-like_helical_dom_sf"/>
</dbReference>
<evidence type="ECO:0000256" key="2">
    <source>
        <dbReference type="ARBA" id="ARBA00006275"/>
    </source>
</evidence>
<dbReference type="RefSeq" id="WP_073172993.1">
    <property type="nucleotide sequence ID" value="NZ_FQZE01000037.1"/>
</dbReference>
<dbReference type="InterPro" id="IPR012944">
    <property type="entry name" value="SusD_RagB_dom"/>
</dbReference>
<gene>
    <name evidence="8" type="ORF">SAMN05444280_13724</name>
</gene>
<evidence type="ECO:0000256" key="1">
    <source>
        <dbReference type="ARBA" id="ARBA00004442"/>
    </source>
</evidence>
<dbReference type="OrthoDB" id="618454at2"/>
<dbReference type="PROSITE" id="PS51257">
    <property type="entry name" value="PROKAR_LIPOPROTEIN"/>
    <property type="match status" value="1"/>
</dbReference>
<evidence type="ECO:0000256" key="3">
    <source>
        <dbReference type="ARBA" id="ARBA00022729"/>
    </source>
</evidence>
<evidence type="ECO:0000313" key="8">
    <source>
        <dbReference type="EMBL" id="SHJ88526.1"/>
    </source>
</evidence>